<protein>
    <submittedName>
        <fullName evidence="1">6892_t:CDS:1</fullName>
    </submittedName>
</protein>
<dbReference type="Proteomes" id="UP000789860">
    <property type="component" value="Unassembled WGS sequence"/>
</dbReference>
<evidence type="ECO:0000313" key="1">
    <source>
        <dbReference type="EMBL" id="CAG8552030.1"/>
    </source>
</evidence>
<sequence length="94" mass="10436">MTVNENTLSDSMDKFCKRMKQWSHGEGDSIRHAFSLGQLLLRANPSSRDADGTTRGIFLIGDQNAAKSTTVNSIIKQVTLQMSGNTDIKIIEHR</sequence>
<keyword evidence="2" id="KW-1185">Reference proteome</keyword>
<dbReference type="EMBL" id="CAJVPM010008118">
    <property type="protein sequence ID" value="CAG8552030.1"/>
    <property type="molecule type" value="Genomic_DNA"/>
</dbReference>
<comment type="caution">
    <text evidence="1">The sequence shown here is derived from an EMBL/GenBank/DDBJ whole genome shotgun (WGS) entry which is preliminary data.</text>
</comment>
<proteinExistence type="predicted"/>
<evidence type="ECO:0000313" key="2">
    <source>
        <dbReference type="Proteomes" id="UP000789860"/>
    </source>
</evidence>
<accession>A0ACA9LYZ1</accession>
<name>A0ACA9LYZ1_9GLOM</name>
<feature type="non-terminal residue" evidence="1">
    <location>
        <position position="94"/>
    </location>
</feature>
<reference evidence="1" key="1">
    <citation type="submission" date="2021-06" db="EMBL/GenBank/DDBJ databases">
        <authorList>
            <person name="Kallberg Y."/>
            <person name="Tangrot J."/>
            <person name="Rosling A."/>
        </authorList>
    </citation>
    <scope>NUCLEOTIDE SEQUENCE</scope>
    <source>
        <strain evidence="1">AU212A</strain>
    </source>
</reference>
<gene>
    <name evidence="1" type="ORF">SCALOS_LOCUS5216</name>
</gene>
<organism evidence="1 2">
    <name type="scientific">Scutellospora calospora</name>
    <dbReference type="NCBI Taxonomy" id="85575"/>
    <lineage>
        <taxon>Eukaryota</taxon>
        <taxon>Fungi</taxon>
        <taxon>Fungi incertae sedis</taxon>
        <taxon>Mucoromycota</taxon>
        <taxon>Glomeromycotina</taxon>
        <taxon>Glomeromycetes</taxon>
        <taxon>Diversisporales</taxon>
        <taxon>Gigasporaceae</taxon>
        <taxon>Scutellospora</taxon>
    </lineage>
</organism>